<dbReference type="PANTHER" id="PTHR45977">
    <property type="entry name" value="TARGET OF ERK KINASE MPK-1"/>
    <property type="match status" value="1"/>
</dbReference>
<evidence type="ECO:0000256" key="1">
    <source>
        <dbReference type="ARBA" id="ARBA00000900"/>
    </source>
</evidence>
<feature type="domain" description="RING-type" evidence="14">
    <location>
        <begin position="51"/>
        <end position="91"/>
    </location>
</feature>
<feature type="compositionally biased region" description="Basic and acidic residues" evidence="13">
    <location>
        <begin position="32"/>
        <end position="41"/>
    </location>
</feature>
<keyword evidence="11" id="KW-0472">Membrane</keyword>
<evidence type="ECO:0000256" key="3">
    <source>
        <dbReference type="ARBA" id="ARBA00012483"/>
    </source>
</evidence>
<evidence type="ECO:0000256" key="4">
    <source>
        <dbReference type="ARBA" id="ARBA00022679"/>
    </source>
</evidence>
<dbReference type="EC" id="2.3.2.27" evidence="3"/>
<evidence type="ECO:0000256" key="2">
    <source>
        <dbReference type="ARBA" id="ARBA00004141"/>
    </source>
</evidence>
<evidence type="ECO:0000256" key="11">
    <source>
        <dbReference type="ARBA" id="ARBA00023136"/>
    </source>
</evidence>
<dbReference type="InterPro" id="IPR001841">
    <property type="entry name" value="Znf_RING"/>
</dbReference>
<dbReference type="EMBL" id="BMAW01044454">
    <property type="protein sequence ID" value="GFS44775.1"/>
    <property type="molecule type" value="Genomic_DNA"/>
</dbReference>
<evidence type="ECO:0000313" key="16">
    <source>
        <dbReference type="Proteomes" id="UP000887013"/>
    </source>
</evidence>
<dbReference type="SMART" id="SM00184">
    <property type="entry name" value="RING"/>
    <property type="match status" value="1"/>
</dbReference>
<sequence>MEETRKPSVSPKGRRRSLLPEKEPQSSTELESTSKEKQSDLVSAKNKEVKCTICLDTSRRRKMKVLPCTHEFHRKCINEWGIINWKCPLCRQPYLPDMFAALGNRITPLGRSAQGSFIFRLGTRPVSRHILMRRLRRLVNRPEMRRFQLNIRRDSNY</sequence>
<dbReference type="Pfam" id="PF13639">
    <property type="entry name" value="zf-RING_2"/>
    <property type="match status" value="1"/>
</dbReference>
<comment type="caution">
    <text evidence="15">The sequence shown here is derived from an EMBL/GenBank/DDBJ whole genome shotgun (WGS) entry which is preliminary data.</text>
</comment>
<dbReference type="GO" id="GO:0016020">
    <property type="term" value="C:membrane"/>
    <property type="evidence" value="ECO:0007669"/>
    <property type="project" value="UniProtKB-SubCell"/>
</dbReference>
<reference evidence="15" key="1">
    <citation type="submission" date="2020-08" db="EMBL/GenBank/DDBJ databases">
        <title>Multicomponent nature underlies the extraordinary mechanical properties of spider dragline silk.</title>
        <authorList>
            <person name="Kono N."/>
            <person name="Nakamura H."/>
            <person name="Mori M."/>
            <person name="Yoshida Y."/>
            <person name="Ohtoshi R."/>
            <person name="Malay A.D."/>
            <person name="Moran D.A.P."/>
            <person name="Tomita M."/>
            <person name="Numata K."/>
            <person name="Arakawa K."/>
        </authorList>
    </citation>
    <scope>NUCLEOTIDE SEQUENCE</scope>
</reference>
<dbReference type="GO" id="GO:0016567">
    <property type="term" value="P:protein ubiquitination"/>
    <property type="evidence" value="ECO:0007669"/>
    <property type="project" value="TreeGrafter"/>
</dbReference>
<gene>
    <name evidence="15" type="primary">NCL1_30166</name>
    <name evidence="15" type="ORF">NPIL_566331</name>
</gene>
<keyword evidence="5" id="KW-0812">Transmembrane</keyword>
<keyword evidence="16" id="KW-1185">Reference proteome</keyword>
<dbReference type="Gene3D" id="3.30.40.10">
    <property type="entry name" value="Zinc/RING finger domain, C3HC4 (zinc finger)"/>
    <property type="match status" value="1"/>
</dbReference>
<dbReference type="AlphaFoldDB" id="A0A8X6JYA5"/>
<evidence type="ECO:0000256" key="5">
    <source>
        <dbReference type="ARBA" id="ARBA00022692"/>
    </source>
</evidence>
<comment type="catalytic activity">
    <reaction evidence="1">
        <text>S-ubiquitinyl-[E2 ubiquitin-conjugating enzyme]-L-cysteine + [acceptor protein]-L-lysine = [E2 ubiquitin-conjugating enzyme]-L-cysteine + N(6)-ubiquitinyl-[acceptor protein]-L-lysine.</text>
        <dbReference type="EC" id="2.3.2.27"/>
    </reaction>
</comment>
<dbReference type="PANTHER" id="PTHR45977:SF13">
    <property type="entry name" value="GB|AAF27103.1"/>
    <property type="match status" value="1"/>
</dbReference>
<evidence type="ECO:0000256" key="10">
    <source>
        <dbReference type="ARBA" id="ARBA00022989"/>
    </source>
</evidence>
<accession>A0A8X6JYA5</accession>
<evidence type="ECO:0000256" key="13">
    <source>
        <dbReference type="SAM" id="MobiDB-lite"/>
    </source>
</evidence>
<keyword evidence="7 12" id="KW-0863">Zinc-finger</keyword>
<keyword evidence="10" id="KW-1133">Transmembrane helix</keyword>
<dbReference type="Proteomes" id="UP000887013">
    <property type="component" value="Unassembled WGS sequence"/>
</dbReference>
<proteinExistence type="predicted"/>
<organism evidence="15 16">
    <name type="scientific">Nephila pilipes</name>
    <name type="common">Giant wood spider</name>
    <name type="synonym">Nephila maculata</name>
    <dbReference type="NCBI Taxonomy" id="299642"/>
    <lineage>
        <taxon>Eukaryota</taxon>
        <taxon>Metazoa</taxon>
        <taxon>Ecdysozoa</taxon>
        <taxon>Arthropoda</taxon>
        <taxon>Chelicerata</taxon>
        <taxon>Arachnida</taxon>
        <taxon>Araneae</taxon>
        <taxon>Araneomorphae</taxon>
        <taxon>Entelegynae</taxon>
        <taxon>Araneoidea</taxon>
        <taxon>Nephilidae</taxon>
        <taxon>Nephila</taxon>
    </lineage>
</organism>
<evidence type="ECO:0000313" key="15">
    <source>
        <dbReference type="EMBL" id="GFS44775.1"/>
    </source>
</evidence>
<evidence type="ECO:0000256" key="9">
    <source>
        <dbReference type="ARBA" id="ARBA00022833"/>
    </source>
</evidence>
<dbReference type="GO" id="GO:0006511">
    <property type="term" value="P:ubiquitin-dependent protein catabolic process"/>
    <property type="evidence" value="ECO:0007669"/>
    <property type="project" value="TreeGrafter"/>
</dbReference>
<dbReference type="SUPFAM" id="SSF57850">
    <property type="entry name" value="RING/U-box"/>
    <property type="match status" value="1"/>
</dbReference>
<evidence type="ECO:0000256" key="6">
    <source>
        <dbReference type="ARBA" id="ARBA00022723"/>
    </source>
</evidence>
<evidence type="ECO:0000256" key="8">
    <source>
        <dbReference type="ARBA" id="ARBA00022786"/>
    </source>
</evidence>
<evidence type="ECO:0000256" key="7">
    <source>
        <dbReference type="ARBA" id="ARBA00022771"/>
    </source>
</evidence>
<dbReference type="GO" id="GO:0008270">
    <property type="term" value="F:zinc ion binding"/>
    <property type="evidence" value="ECO:0007669"/>
    <property type="project" value="UniProtKB-KW"/>
</dbReference>
<protein>
    <recommendedName>
        <fullName evidence="3">RING-type E3 ubiquitin transferase</fullName>
        <ecNumber evidence="3">2.3.2.27</ecNumber>
    </recommendedName>
</protein>
<evidence type="ECO:0000256" key="12">
    <source>
        <dbReference type="PROSITE-ProRule" id="PRU00175"/>
    </source>
</evidence>
<comment type="subcellular location">
    <subcellularLocation>
        <location evidence="2">Membrane</location>
        <topology evidence="2">Multi-pass membrane protein</topology>
    </subcellularLocation>
</comment>
<keyword evidence="6" id="KW-0479">Metal-binding</keyword>
<feature type="region of interest" description="Disordered" evidence="13">
    <location>
        <begin position="1"/>
        <end position="41"/>
    </location>
</feature>
<dbReference type="PROSITE" id="PS50089">
    <property type="entry name" value="ZF_RING_2"/>
    <property type="match status" value="1"/>
</dbReference>
<keyword evidence="8" id="KW-0833">Ubl conjugation pathway</keyword>
<evidence type="ECO:0000259" key="14">
    <source>
        <dbReference type="PROSITE" id="PS50089"/>
    </source>
</evidence>
<keyword evidence="9" id="KW-0862">Zinc</keyword>
<name>A0A8X6JYA5_NEPPI</name>
<keyword evidence="4" id="KW-0808">Transferase</keyword>
<dbReference type="InterPro" id="IPR013083">
    <property type="entry name" value="Znf_RING/FYVE/PHD"/>
</dbReference>
<dbReference type="GO" id="GO:0061630">
    <property type="term" value="F:ubiquitin protein ligase activity"/>
    <property type="evidence" value="ECO:0007669"/>
    <property type="project" value="UniProtKB-EC"/>
</dbReference>
<dbReference type="OrthoDB" id="6427083at2759"/>